<evidence type="ECO:0000256" key="1">
    <source>
        <dbReference type="SAM" id="MobiDB-lite"/>
    </source>
</evidence>
<dbReference type="KEGG" id="mehf:MmiHf6_00510"/>
<dbReference type="Gene3D" id="1.10.3290.10">
    <property type="entry name" value="Fido-like domain"/>
    <property type="match status" value="1"/>
</dbReference>
<gene>
    <name evidence="3" type="ORF">MmiHf6_00510</name>
</gene>
<dbReference type="AlphaFoldDB" id="A0AA96UY54"/>
<dbReference type="GeneID" id="85194471"/>
<name>A0AA96UY54_9EURY</name>
<sequence>MQSLEQKLKKAEENNEKLLSYRPLPKETLKSLKDYYRVGLTYSSNALEGNSLTESETKIVIEDGLTIDGKPLRDIYEAVGHAKAYDYIWELASRKILEEEDILLLHRFFYEMIDSKNAGTYRQVPVFISGSEYSVTPFKEIEKEMKAFVKWFNQTEHKMNPVEFAAHVHKKFVFIHPFIDGNGRLARLLMNLSLLRNKYSIALIPAILRSEYIRTLETAHINDVPFKEFIADRVIETQNDLLRLFKTQMKQETKADNVNSKTKPKNENVGGVDSSRHGGVNADHLKNGGVDNSRHGDINTDNPKSGGVDSSRHGGVNTDNPKSGGVDNSRHGGVNTEIDETNDTHCQLVLECIYDSPGINTPGIVEKLNISLRTTQRCLKKLVDGNQIEFRGAPKTGGYYLTEI</sequence>
<dbReference type="InterPro" id="IPR040198">
    <property type="entry name" value="Fido_containing"/>
</dbReference>
<dbReference type="PROSITE" id="PS51459">
    <property type="entry name" value="FIDO"/>
    <property type="match status" value="1"/>
</dbReference>
<dbReference type="InterPro" id="IPR036597">
    <property type="entry name" value="Fido-like_dom_sf"/>
</dbReference>
<proteinExistence type="predicted"/>
<dbReference type="InterPro" id="IPR036390">
    <property type="entry name" value="WH_DNA-bd_sf"/>
</dbReference>
<feature type="domain" description="Fido" evidence="2">
    <location>
        <begin position="97"/>
        <end position="232"/>
    </location>
</feature>
<dbReference type="RefSeq" id="WP_316557724.1">
    <property type="nucleotide sequence ID" value="NZ_CP131059.1"/>
</dbReference>
<evidence type="ECO:0000313" key="4">
    <source>
        <dbReference type="Proteomes" id="UP001302978"/>
    </source>
</evidence>
<keyword evidence="4" id="KW-1185">Reference proteome</keyword>
<evidence type="ECO:0000259" key="2">
    <source>
        <dbReference type="PROSITE" id="PS51459"/>
    </source>
</evidence>
<accession>A0AA96UY54</accession>
<dbReference type="PANTHER" id="PTHR13504">
    <property type="entry name" value="FIDO DOMAIN-CONTAINING PROTEIN DDB_G0283145"/>
    <property type="match status" value="1"/>
</dbReference>
<reference evidence="3 4" key="1">
    <citation type="submission" date="2023-07" db="EMBL/GenBank/DDBJ databases">
        <title>Closed genoem sequence of Methanomicrococcus sp. Hf6.</title>
        <authorList>
            <person name="Poehlein A."/>
            <person name="Protasov E."/>
            <person name="Platt K."/>
            <person name="Reeh H."/>
            <person name="Daniel R."/>
            <person name="Brune A."/>
        </authorList>
    </citation>
    <scope>NUCLEOTIDE SEQUENCE [LARGE SCALE GENOMIC DNA]</scope>
    <source>
        <strain evidence="3 4">Hf6</strain>
    </source>
</reference>
<dbReference type="SUPFAM" id="SSF46785">
    <property type="entry name" value="Winged helix' DNA-binding domain"/>
    <property type="match status" value="1"/>
</dbReference>
<dbReference type="EMBL" id="CP131059">
    <property type="protein sequence ID" value="WNY22766.1"/>
    <property type="molecule type" value="Genomic_DNA"/>
</dbReference>
<dbReference type="Proteomes" id="UP001302978">
    <property type="component" value="Chromosome"/>
</dbReference>
<evidence type="ECO:0000313" key="3">
    <source>
        <dbReference type="EMBL" id="WNY22766.1"/>
    </source>
</evidence>
<organism evidence="3 4">
    <name type="scientific">Methanimicrococcus hongohii</name>
    <dbReference type="NCBI Taxonomy" id="3028295"/>
    <lineage>
        <taxon>Archaea</taxon>
        <taxon>Methanobacteriati</taxon>
        <taxon>Methanobacteriota</taxon>
        <taxon>Stenosarchaea group</taxon>
        <taxon>Methanomicrobia</taxon>
        <taxon>Methanosarcinales</taxon>
        <taxon>Methanosarcinaceae</taxon>
        <taxon>Methanimicrococcus</taxon>
    </lineage>
</organism>
<dbReference type="SUPFAM" id="SSF140931">
    <property type="entry name" value="Fic-like"/>
    <property type="match status" value="1"/>
</dbReference>
<dbReference type="InterPro" id="IPR003812">
    <property type="entry name" value="Fido"/>
</dbReference>
<protein>
    <recommendedName>
        <fullName evidence="2">Fido domain-containing protein</fullName>
    </recommendedName>
</protein>
<dbReference type="Pfam" id="PF02661">
    <property type="entry name" value="Fic"/>
    <property type="match status" value="1"/>
</dbReference>
<dbReference type="PANTHER" id="PTHR13504:SF38">
    <property type="entry name" value="FIDO DOMAIN-CONTAINING PROTEIN"/>
    <property type="match status" value="1"/>
</dbReference>
<feature type="region of interest" description="Disordered" evidence="1">
    <location>
        <begin position="252"/>
        <end position="339"/>
    </location>
</feature>